<organism evidence="2 3">
    <name type="scientific">Wandonia haliotis</name>
    <dbReference type="NCBI Taxonomy" id="574963"/>
    <lineage>
        <taxon>Bacteria</taxon>
        <taxon>Pseudomonadati</taxon>
        <taxon>Bacteroidota</taxon>
        <taxon>Flavobacteriia</taxon>
        <taxon>Flavobacteriales</taxon>
        <taxon>Crocinitomicaceae</taxon>
        <taxon>Wandonia</taxon>
    </lineage>
</organism>
<reference evidence="2 3" key="1">
    <citation type="journal article" date="2019" name="Int. J. Syst. Evol. Microbiol.">
        <title>The Global Catalogue of Microorganisms (GCM) 10K type strain sequencing project: providing services to taxonomists for standard genome sequencing and annotation.</title>
        <authorList>
            <consortium name="The Broad Institute Genomics Platform"/>
            <consortium name="The Broad Institute Genome Sequencing Center for Infectious Disease"/>
            <person name="Wu L."/>
            <person name="Ma J."/>
        </authorList>
    </citation>
    <scope>NUCLEOTIDE SEQUENCE [LARGE SCALE GENOMIC DNA]</scope>
    <source>
        <strain evidence="2 3">JCM 16083</strain>
    </source>
</reference>
<evidence type="ECO:0000313" key="2">
    <source>
        <dbReference type="EMBL" id="GAA0877030.1"/>
    </source>
</evidence>
<dbReference type="Proteomes" id="UP001501126">
    <property type="component" value="Unassembled WGS sequence"/>
</dbReference>
<feature type="compositionally biased region" description="Acidic residues" evidence="1">
    <location>
        <begin position="120"/>
        <end position="133"/>
    </location>
</feature>
<comment type="caution">
    <text evidence="2">The sequence shown here is derived from an EMBL/GenBank/DDBJ whole genome shotgun (WGS) entry which is preliminary data.</text>
</comment>
<sequence length="429" mass="48094">MVGKILEVINDRNMWNATDGNYDQVILSWNDYYAFGMTMPGRNGGVGYRYQFNGMETDNEISGKGNSYTTEFRQYDPRLGRWKSLDPLMSKFPHMSPYVAFNNNPVYFVDPYGLEGTNPDGDDGGNDGGGDEWDYGSLEDLGDNLYKTEDGRFLYKTEDGYSQLLRTVEVDPSNKASYQHLKESSNISSVYFYQLYKQYRWDRYDGNYVDFNGSAMHRRLQEQFDLVVWDNTVDLLNGFGVATVIAASGGALAPAALEIGGALLSTLPELEAIITYYYITAEAAYFNTVYTLSKYVAGRVLIYTTSIMIGTSTPSMRSGGPSMTQTLYSRGSTLRAPVGGVKTPDGSFVKGGRFYSGPRFFFQRNAVNIPDPGVLNPWEPWPRNTMIDVAGRRPWLAPLSNPWIRGGAVGLGSYGAYKHMELEYKLRNE</sequence>
<proteinExistence type="predicted"/>
<protein>
    <recommendedName>
        <fullName evidence="4">RHS repeat-associated core domain-containing protein</fullName>
    </recommendedName>
</protein>
<gene>
    <name evidence="2" type="ORF">GCM10009118_34400</name>
</gene>
<evidence type="ECO:0000313" key="3">
    <source>
        <dbReference type="Proteomes" id="UP001501126"/>
    </source>
</evidence>
<dbReference type="Gene3D" id="2.180.10.10">
    <property type="entry name" value="RHS repeat-associated core"/>
    <property type="match status" value="1"/>
</dbReference>
<evidence type="ECO:0000256" key="1">
    <source>
        <dbReference type="SAM" id="MobiDB-lite"/>
    </source>
</evidence>
<evidence type="ECO:0008006" key="4">
    <source>
        <dbReference type="Google" id="ProtNLM"/>
    </source>
</evidence>
<feature type="region of interest" description="Disordered" evidence="1">
    <location>
        <begin position="114"/>
        <end position="133"/>
    </location>
</feature>
<dbReference type="InterPro" id="IPR022385">
    <property type="entry name" value="Rhs_assc_core"/>
</dbReference>
<dbReference type="EMBL" id="BAAAFH010000027">
    <property type="protein sequence ID" value="GAA0877030.1"/>
    <property type="molecule type" value="Genomic_DNA"/>
</dbReference>
<dbReference type="NCBIfam" id="TIGR03696">
    <property type="entry name" value="Rhs_assc_core"/>
    <property type="match status" value="1"/>
</dbReference>
<keyword evidence="3" id="KW-1185">Reference proteome</keyword>
<dbReference type="RefSeq" id="WP_343791139.1">
    <property type="nucleotide sequence ID" value="NZ_BAAAFH010000027.1"/>
</dbReference>
<accession>A0ABN1MUJ0</accession>
<name>A0ABN1MUJ0_9FLAO</name>